<dbReference type="PANTHER" id="PTHR45339">
    <property type="entry name" value="HYBRID SIGNAL TRANSDUCTION HISTIDINE KINASE J"/>
    <property type="match status" value="1"/>
</dbReference>
<gene>
    <name evidence="1" type="ORF">BED41_08395</name>
</gene>
<accession>A0A1B2I538</accession>
<dbReference type="RefSeq" id="WP_066744817.1">
    <property type="nucleotide sequence ID" value="NZ_CATWZH010000019.1"/>
</dbReference>
<organism evidence="1 2">
    <name type="scientific">Cloacibacillus porcorum</name>
    <dbReference type="NCBI Taxonomy" id="1197717"/>
    <lineage>
        <taxon>Bacteria</taxon>
        <taxon>Thermotogati</taxon>
        <taxon>Synergistota</taxon>
        <taxon>Synergistia</taxon>
        <taxon>Synergistales</taxon>
        <taxon>Synergistaceae</taxon>
        <taxon>Cloacibacillus</taxon>
    </lineage>
</organism>
<dbReference type="SUPFAM" id="SSF52172">
    <property type="entry name" value="CheY-like"/>
    <property type="match status" value="1"/>
</dbReference>
<dbReference type="InterPro" id="IPR001789">
    <property type="entry name" value="Sig_transdc_resp-reg_receiver"/>
</dbReference>
<dbReference type="STRING" id="1197717.BED41_08395"/>
<dbReference type="Pfam" id="PF00072">
    <property type="entry name" value="Response_reg"/>
    <property type="match status" value="1"/>
</dbReference>
<dbReference type="GO" id="GO:0000160">
    <property type="term" value="P:phosphorelay signal transduction system"/>
    <property type="evidence" value="ECO:0007669"/>
    <property type="project" value="InterPro"/>
</dbReference>
<sequence>MVTLSGKRILLCEDHSLNASITIKVLEHEGISVVHANNGKSGLELFLNEPDGYFDAILMDISMPVMDGLDAARAIRASAKKDARTIPIIAMTAKDCSADRDNSLAAGMNAHFAKPVDPTNLYNILAALIKP</sequence>
<name>A0A1B2I538_9BACT</name>
<reference evidence="1" key="1">
    <citation type="submission" date="2016-08" db="EMBL/GenBank/DDBJ databases">
        <title>Complete genome of Cloacibacillus porcorum.</title>
        <authorList>
            <person name="Looft T."/>
            <person name="Bayles D.O."/>
            <person name="Alt D.P."/>
        </authorList>
    </citation>
    <scope>NUCLEOTIDE SEQUENCE [LARGE SCALE GENOMIC DNA]</scope>
    <source>
        <strain evidence="1">CL-84</strain>
    </source>
</reference>
<evidence type="ECO:0000313" key="1">
    <source>
        <dbReference type="EMBL" id="ANZ45095.1"/>
    </source>
</evidence>
<dbReference type="CDD" id="cd17546">
    <property type="entry name" value="REC_hyHK_CKI1_RcsC-like"/>
    <property type="match status" value="1"/>
</dbReference>
<keyword evidence="2" id="KW-1185">Reference proteome</keyword>
<dbReference type="SMART" id="SM00448">
    <property type="entry name" value="REC"/>
    <property type="match status" value="1"/>
</dbReference>
<dbReference type="Proteomes" id="UP000093044">
    <property type="component" value="Chromosome"/>
</dbReference>
<dbReference type="Gene3D" id="3.40.50.2300">
    <property type="match status" value="1"/>
</dbReference>
<protein>
    <submittedName>
        <fullName evidence="1">Uncharacterized protein</fullName>
    </submittedName>
</protein>
<dbReference type="KEGG" id="cpor:BED41_08395"/>
<dbReference type="PROSITE" id="PS50110">
    <property type="entry name" value="RESPONSE_REGULATORY"/>
    <property type="match status" value="1"/>
</dbReference>
<dbReference type="InterPro" id="IPR011006">
    <property type="entry name" value="CheY-like_superfamily"/>
</dbReference>
<proteinExistence type="predicted"/>
<dbReference type="AlphaFoldDB" id="A0A1B2I538"/>
<evidence type="ECO:0000313" key="2">
    <source>
        <dbReference type="Proteomes" id="UP000093044"/>
    </source>
</evidence>
<dbReference type="PANTHER" id="PTHR45339:SF3">
    <property type="entry name" value="HISTIDINE KINASE"/>
    <property type="match status" value="1"/>
</dbReference>
<dbReference type="EMBL" id="CP016757">
    <property type="protein sequence ID" value="ANZ45095.1"/>
    <property type="molecule type" value="Genomic_DNA"/>
</dbReference>